<dbReference type="GO" id="GO:0016705">
    <property type="term" value="F:oxidoreductase activity, acting on paired donors, with incorporation or reduction of molecular oxygen"/>
    <property type="evidence" value="ECO:0007669"/>
    <property type="project" value="InterPro"/>
</dbReference>
<reference evidence="12" key="1">
    <citation type="journal article" date="2017" name="Front. Plant Sci.">
        <title>Climate Clever Clovers: New Paradigm to Reduce the Environmental Footprint of Ruminants by Breeding Low Methanogenic Forages Utilizing Haplotype Variation.</title>
        <authorList>
            <person name="Kaur P."/>
            <person name="Appels R."/>
            <person name="Bayer P.E."/>
            <person name="Keeble-Gagnere G."/>
            <person name="Wang J."/>
            <person name="Hirakawa H."/>
            <person name="Shirasawa K."/>
            <person name="Vercoe P."/>
            <person name="Stefanova K."/>
            <person name="Durmic Z."/>
            <person name="Nichols P."/>
            <person name="Revell C."/>
            <person name="Isobe S.N."/>
            <person name="Edwards D."/>
            <person name="Erskine W."/>
        </authorList>
    </citation>
    <scope>NUCLEOTIDE SEQUENCE [LARGE SCALE GENOMIC DNA]</scope>
    <source>
        <strain evidence="12">cv. Daliak</strain>
    </source>
</reference>
<dbReference type="AlphaFoldDB" id="A0A2Z6M1E2"/>
<dbReference type="Gene3D" id="1.10.630.10">
    <property type="entry name" value="Cytochrome P450"/>
    <property type="match status" value="1"/>
</dbReference>
<dbReference type="GO" id="GO:0005506">
    <property type="term" value="F:iron ion binding"/>
    <property type="evidence" value="ECO:0007669"/>
    <property type="project" value="InterPro"/>
</dbReference>
<dbReference type="PANTHER" id="PTHR24282">
    <property type="entry name" value="CYTOCHROME P450 FAMILY MEMBER"/>
    <property type="match status" value="1"/>
</dbReference>
<evidence type="ECO:0000256" key="5">
    <source>
        <dbReference type="ARBA" id="ARBA00022723"/>
    </source>
</evidence>
<keyword evidence="3" id="KW-0349">Heme</keyword>
<evidence type="ECO:0000256" key="4">
    <source>
        <dbReference type="ARBA" id="ARBA00022692"/>
    </source>
</evidence>
<evidence type="ECO:0000256" key="2">
    <source>
        <dbReference type="ARBA" id="ARBA00010617"/>
    </source>
</evidence>
<name>A0A2Z6M1E2_TRISU</name>
<evidence type="ECO:0000256" key="10">
    <source>
        <dbReference type="ARBA" id="ARBA00023136"/>
    </source>
</evidence>
<dbReference type="GO" id="GO:0016020">
    <property type="term" value="C:membrane"/>
    <property type="evidence" value="ECO:0007669"/>
    <property type="project" value="UniProtKB-SubCell"/>
</dbReference>
<keyword evidence="12" id="KW-1185">Reference proteome</keyword>
<dbReference type="GO" id="GO:0020037">
    <property type="term" value="F:heme binding"/>
    <property type="evidence" value="ECO:0007669"/>
    <property type="project" value="InterPro"/>
</dbReference>
<keyword evidence="5" id="KW-0479">Metal-binding</keyword>
<evidence type="ECO:0000313" key="12">
    <source>
        <dbReference type="Proteomes" id="UP000242715"/>
    </source>
</evidence>
<keyword evidence="7" id="KW-0560">Oxidoreductase</keyword>
<keyword evidence="4" id="KW-0812">Transmembrane</keyword>
<dbReference type="OrthoDB" id="1470350at2759"/>
<dbReference type="InterPro" id="IPR050665">
    <property type="entry name" value="Cytochrome_P450_Monooxygen"/>
</dbReference>
<evidence type="ECO:0008006" key="13">
    <source>
        <dbReference type="Google" id="ProtNLM"/>
    </source>
</evidence>
<keyword evidence="6" id="KW-1133">Transmembrane helix</keyword>
<dbReference type="InterPro" id="IPR036396">
    <property type="entry name" value="Cyt_P450_sf"/>
</dbReference>
<evidence type="ECO:0000313" key="11">
    <source>
        <dbReference type="EMBL" id="GAU23873.1"/>
    </source>
</evidence>
<evidence type="ECO:0000256" key="6">
    <source>
        <dbReference type="ARBA" id="ARBA00022989"/>
    </source>
</evidence>
<accession>A0A2Z6M1E2</accession>
<proteinExistence type="inferred from homology"/>
<organism evidence="11 12">
    <name type="scientific">Trifolium subterraneum</name>
    <name type="common">Subterranean clover</name>
    <dbReference type="NCBI Taxonomy" id="3900"/>
    <lineage>
        <taxon>Eukaryota</taxon>
        <taxon>Viridiplantae</taxon>
        <taxon>Streptophyta</taxon>
        <taxon>Embryophyta</taxon>
        <taxon>Tracheophyta</taxon>
        <taxon>Spermatophyta</taxon>
        <taxon>Magnoliopsida</taxon>
        <taxon>eudicotyledons</taxon>
        <taxon>Gunneridae</taxon>
        <taxon>Pentapetalae</taxon>
        <taxon>rosids</taxon>
        <taxon>fabids</taxon>
        <taxon>Fabales</taxon>
        <taxon>Fabaceae</taxon>
        <taxon>Papilionoideae</taxon>
        <taxon>50 kb inversion clade</taxon>
        <taxon>NPAAA clade</taxon>
        <taxon>Hologalegina</taxon>
        <taxon>IRL clade</taxon>
        <taxon>Trifolieae</taxon>
        <taxon>Trifolium</taxon>
    </lineage>
</organism>
<gene>
    <name evidence="11" type="ORF">TSUD_369810</name>
</gene>
<evidence type="ECO:0000256" key="1">
    <source>
        <dbReference type="ARBA" id="ARBA00004167"/>
    </source>
</evidence>
<keyword evidence="8" id="KW-0408">Iron</keyword>
<comment type="subcellular location">
    <subcellularLocation>
        <location evidence="1">Membrane</location>
        <topology evidence="1">Single-pass membrane protein</topology>
    </subcellularLocation>
</comment>
<evidence type="ECO:0000256" key="7">
    <source>
        <dbReference type="ARBA" id="ARBA00023002"/>
    </source>
</evidence>
<evidence type="ECO:0000256" key="3">
    <source>
        <dbReference type="ARBA" id="ARBA00022617"/>
    </source>
</evidence>
<evidence type="ECO:0000256" key="8">
    <source>
        <dbReference type="ARBA" id="ARBA00023004"/>
    </source>
</evidence>
<comment type="similarity">
    <text evidence="2">Belongs to the cytochrome P450 family.</text>
</comment>
<sequence length="65" mass="7502">MICISDVELVKEILSNKFGFYPKRKVRRPSIVTLVGEGIALMDGVEWVRRRRILNPAFSIDKLKV</sequence>
<dbReference type="SUPFAM" id="SSF48264">
    <property type="entry name" value="Cytochrome P450"/>
    <property type="match status" value="1"/>
</dbReference>
<keyword evidence="10" id="KW-0472">Membrane</keyword>
<dbReference type="EMBL" id="DF973279">
    <property type="protein sequence ID" value="GAU23873.1"/>
    <property type="molecule type" value="Genomic_DNA"/>
</dbReference>
<dbReference type="PANTHER" id="PTHR24282:SF135">
    <property type="entry name" value="CYTOCHROME P450 709B2"/>
    <property type="match status" value="1"/>
</dbReference>
<keyword evidence="9" id="KW-0503">Monooxygenase</keyword>
<protein>
    <recommendedName>
        <fullName evidence="13">Cytochrome P450</fullName>
    </recommendedName>
</protein>
<dbReference type="GO" id="GO:0004497">
    <property type="term" value="F:monooxygenase activity"/>
    <property type="evidence" value="ECO:0007669"/>
    <property type="project" value="UniProtKB-KW"/>
</dbReference>
<dbReference type="Proteomes" id="UP000242715">
    <property type="component" value="Unassembled WGS sequence"/>
</dbReference>
<evidence type="ECO:0000256" key="9">
    <source>
        <dbReference type="ARBA" id="ARBA00023033"/>
    </source>
</evidence>